<keyword evidence="1" id="KW-0472">Membrane</keyword>
<keyword evidence="1" id="KW-0812">Transmembrane</keyword>
<proteinExistence type="predicted"/>
<evidence type="ECO:0000256" key="1">
    <source>
        <dbReference type="SAM" id="Phobius"/>
    </source>
</evidence>
<accession>H2EEW0</accession>
<gene>
    <name evidence="2" type="ORF">mv_L728</name>
</gene>
<reference evidence="2" key="1">
    <citation type="submission" date="2011-10" db="EMBL/GenBank/DDBJ databases">
        <title>Provirophages and transpovirons: unique mobilome of giant viruses.</title>
        <authorList>
            <person name="Desnues C."/>
            <person name="LaScola B."/>
            <person name="Yutin N."/>
            <person name="Fournous G."/>
            <person name="Koonin E."/>
            <person name="Raoult D."/>
        </authorList>
    </citation>
    <scope>NUCLEOTIDE SEQUENCE</scope>
    <source>
        <strain evidence="2">Mv13-mv</strain>
    </source>
</reference>
<dbReference type="EMBL" id="JN885998">
    <property type="protein sequence ID" value="AEX62933.1"/>
    <property type="molecule type" value="Genomic_DNA"/>
</dbReference>
<evidence type="ECO:0000313" key="2">
    <source>
        <dbReference type="EMBL" id="AEX62933.1"/>
    </source>
</evidence>
<name>H2EEW0_9VIRU</name>
<feature type="transmembrane region" description="Helical" evidence="1">
    <location>
        <begin position="6"/>
        <end position="30"/>
    </location>
</feature>
<sequence length="202" mass="23851">MLSCTLSTILLVIIYALIIISIPLFLDYILSNMKKNCTQKIFSQAKKKSNELNKPIILFQDKNHGIIINNNEIESFDGDIINICKELDDNSCILILYEVLEYINDPDDIFIKDLVHNIKRISGDDFYIININKHSPKIYLDHNILNIMDKDIYQFEDKISYRNPSKIEQKIQNIYRYFFKIVPYENIKHGLIKWDTVENQNN</sequence>
<protein>
    <submittedName>
        <fullName evidence="2">Uncharacterized protein</fullName>
    </submittedName>
</protein>
<organism evidence="2">
    <name type="scientific">Moumouvirus sp. 'Monve'</name>
    <dbReference type="NCBI Taxonomy" id="1128131"/>
    <lineage>
        <taxon>Viruses</taxon>
        <taxon>Varidnaviria</taxon>
        <taxon>Bamfordvirae</taxon>
        <taxon>Nucleocytoviricota</taxon>
        <taxon>Megaviricetes</taxon>
        <taxon>Imitervirales</taxon>
        <taxon>Mimiviridae</taxon>
        <taxon>Megamimivirinae</taxon>
        <taxon>Moumouvirus</taxon>
    </lineage>
</organism>
<keyword evidence="1" id="KW-1133">Transmembrane helix</keyword>